<dbReference type="Proteomes" id="UP000281245">
    <property type="component" value="Unassembled WGS sequence"/>
</dbReference>
<sequence length="148" mass="16199">MGAKPERLERGAMCLEIPGPTSVTVIMAYDYPPTMPRGNEAQCKVHYKGKSDDFIIFVDSAQAVQDWKKDKTVALATVVSGWKVFVTHKHGNHGILDGASKGQLEGEFGTSKDDDVFKQIIENGSIVESEEHGRQGDKNVSQGPRMGH</sequence>
<accession>A0A3M6WH38</accession>
<feature type="domain" description="Ribosome maturation protein SDO1/SBDS N-terminal" evidence="2">
    <location>
        <begin position="43"/>
        <end position="132"/>
    </location>
</feature>
<dbReference type="AlphaFoldDB" id="A0A3M6WH38"/>
<evidence type="ECO:0000313" key="3">
    <source>
        <dbReference type="EMBL" id="RMX77600.1"/>
    </source>
</evidence>
<dbReference type="Gene3D" id="3.30.1250.10">
    <property type="entry name" value="Ribosome maturation protein SBDS, N-terminal domain"/>
    <property type="match status" value="1"/>
</dbReference>
<protein>
    <recommendedName>
        <fullName evidence="2">Ribosome maturation protein SDO1/SBDS N-terminal domain-containing protein</fullName>
    </recommendedName>
</protein>
<dbReference type="SUPFAM" id="SSF89895">
    <property type="entry name" value="FYSH domain"/>
    <property type="match status" value="1"/>
</dbReference>
<dbReference type="VEuPathDB" id="FungiDB:BTJ68_05830"/>
<feature type="region of interest" description="Disordered" evidence="1">
    <location>
        <begin position="124"/>
        <end position="148"/>
    </location>
</feature>
<reference evidence="3 4" key="1">
    <citation type="journal article" date="2018" name="BMC Genomics">
        <title>Genomic evidence for intraspecific hybridization in a clonal and extremely halotolerant yeast.</title>
        <authorList>
            <person name="Gostincar C."/>
            <person name="Stajich J.E."/>
            <person name="Zupancic J."/>
            <person name="Zalar P."/>
            <person name="Gunde-Cimerman N."/>
        </authorList>
    </citation>
    <scope>NUCLEOTIDE SEQUENCE [LARGE SCALE GENOMIC DNA]</scope>
    <source>
        <strain evidence="3 4">EXF-6656</strain>
    </source>
</reference>
<dbReference type="Pfam" id="PF01172">
    <property type="entry name" value="SBDS_N"/>
    <property type="match status" value="1"/>
</dbReference>
<dbReference type="InterPro" id="IPR036786">
    <property type="entry name" value="Ribosome_mat_SBDS_N_sf"/>
</dbReference>
<evidence type="ECO:0000259" key="2">
    <source>
        <dbReference type="Pfam" id="PF01172"/>
    </source>
</evidence>
<dbReference type="EMBL" id="QWIJ01000940">
    <property type="protein sequence ID" value="RMX77600.1"/>
    <property type="molecule type" value="Genomic_DNA"/>
</dbReference>
<dbReference type="InterPro" id="IPR019783">
    <property type="entry name" value="SDO1/SBDS_N"/>
</dbReference>
<dbReference type="OrthoDB" id="2567806at2759"/>
<evidence type="ECO:0000256" key="1">
    <source>
        <dbReference type="SAM" id="MobiDB-lite"/>
    </source>
</evidence>
<comment type="caution">
    <text evidence="3">The sequence shown here is derived from an EMBL/GenBank/DDBJ whole genome shotgun (WGS) entry which is preliminary data.</text>
</comment>
<name>A0A3M6WH38_HORWE</name>
<organism evidence="3 4">
    <name type="scientific">Hortaea werneckii</name>
    <name type="common">Black yeast</name>
    <name type="synonym">Cladosporium werneckii</name>
    <dbReference type="NCBI Taxonomy" id="91943"/>
    <lineage>
        <taxon>Eukaryota</taxon>
        <taxon>Fungi</taxon>
        <taxon>Dikarya</taxon>
        <taxon>Ascomycota</taxon>
        <taxon>Pezizomycotina</taxon>
        <taxon>Dothideomycetes</taxon>
        <taxon>Dothideomycetidae</taxon>
        <taxon>Mycosphaerellales</taxon>
        <taxon>Teratosphaeriaceae</taxon>
        <taxon>Hortaea</taxon>
    </lineage>
</organism>
<evidence type="ECO:0000313" key="4">
    <source>
        <dbReference type="Proteomes" id="UP000281245"/>
    </source>
</evidence>
<proteinExistence type="predicted"/>
<gene>
    <name evidence="3" type="ORF">D0869_09761</name>
</gene>